<evidence type="ECO:0000256" key="1">
    <source>
        <dbReference type="SAM" id="MobiDB-lite"/>
    </source>
</evidence>
<evidence type="ECO:0000313" key="3">
    <source>
        <dbReference type="Proteomes" id="UP000618795"/>
    </source>
</evidence>
<sequence>MGLHRWGVARVVKHGAGAPPASGEAESWGRTYPVCPGERHAPYARTRNPRLPMREPPRGLGEGKPSVRLS</sequence>
<comment type="caution">
    <text evidence="2">The sequence shown here is derived from an EMBL/GenBank/DDBJ whole genome shotgun (WGS) entry which is preliminary data.</text>
</comment>
<keyword evidence="3" id="KW-1185">Reference proteome</keyword>
<gene>
    <name evidence="2" type="ORF">GCM10010260_19390</name>
</gene>
<dbReference type="EMBL" id="BMTD01000003">
    <property type="protein sequence ID" value="GGU86413.1"/>
    <property type="molecule type" value="Genomic_DNA"/>
</dbReference>
<feature type="region of interest" description="Disordered" evidence="1">
    <location>
        <begin position="13"/>
        <end position="70"/>
    </location>
</feature>
<name>A0A918I869_9ACTN</name>
<protein>
    <submittedName>
        <fullName evidence="2">Uncharacterized protein</fullName>
    </submittedName>
</protein>
<feature type="compositionally biased region" description="Low complexity" evidence="1">
    <location>
        <begin position="15"/>
        <end position="26"/>
    </location>
</feature>
<organism evidence="2 3">
    <name type="scientific">Streptomyces filipinensis</name>
    <dbReference type="NCBI Taxonomy" id="66887"/>
    <lineage>
        <taxon>Bacteria</taxon>
        <taxon>Bacillati</taxon>
        <taxon>Actinomycetota</taxon>
        <taxon>Actinomycetes</taxon>
        <taxon>Kitasatosporales</taxon>
        <taxon>Streptomycetaceae</taxon>
        <taxon>Streptomyces</taxon>
    </lineage>
</organism>
<reference evidence="2" key="1">
    <citation type="journal article" date="2014" name="Int. J. Syst. Evol. Microbiol.">
        <title>Complete genome sequence of Corynebacterium casei LMG S-19264T (=DSM 44701T), isolated from a smear-ripened cheese.</title>
        <authorList>
            <consortium name="US DOE Joint Genome Institute (JGI-PGF)"/>
            <person name="Walter F."/>
            <person name="Albersmeier A."/>
            <person name="Kalinowski J."/>
            <person name="Ruckert C."/>
        </authorList>
    </citation>
    <scope>NUCLEOTIDE SEQUENCE</scope>
    <source>
        <strain evidence="2">JCM 4369</strain>
    </source>
</reference>
<reference evidence="2" key="2">
    <citation type="submission" date="2020-09" db="EMBL/GenBank/DDBJ databases">
        <authorList>
            <person name="Sun Q."/>
            <person name="Ohkuma M."/>
        </authorList>
    </citation>
    <scope>NUCLEOTIDE SEQUENCE</scope>
    <source>
        <strain evidence="2">JCM 4369</strain>
    </source>
</reference>
<dbReference type="AlphaFoldDB" id="A0A918I869"/>
<dbReference type="Proteomes" id="UP000618795">
    <property type="component" value="Unassembled WGS sequence"/>
</dbReference>
<proteinExistence type="predicted"/>
<evidence type="ECO:0000313" key="2">
    <source>
        <dbReference type="EMBL" id="GGU86413.1"/>
    </source>
</evidence>
<accession>A0A918I869</accession>